<protein>
    <submittedName>
        <fullName evidence="2">Deoxyxylulose-5-phosphate synthase</fullName>
    </submittedName>
</protein>
<dbReference type="Proteomes" id="UP001231675">
    <property type="component" value="Unassembled WGS sequence"/>
</dbReference>
<sequence>MSTRPAKGSHLDGVRGPADSRARSPRAARERAPARRRLPVDTCTADGGRPGPGAVGLSTAPHRVFDSPRGTTPRDTGRR</sequence>
<feature type="compositionally biased region" description="Low complexity" evidence="1">
    <location>
        <begin position="68"/>
        <end position="79"/>
    </location>
</feature>
<dbReference type="RefSeq" id="WP_189415808.1">
    <property type="nucleotide sequence ID" value="NZ_BMSM01000005.1"/>
</dbReference>
<evidence type="ECO:0000313" key="2">
    <source>
        <dbReference type="EMBL" id="MDP9685521.1"/>
    </source>
</evidence>
<organism evidence="2 3">
    <name type="scientific">Streptomyces griseoviridis</name>
    <dbReference type="NCBI Taxonomy" id="45398"/>
    <lineage>
        <taxon>Bacteria</taxon>
        <taxon>Bacillati</taxon>
        <taxon>Actinomycetota</taxon>
        <taxon>Actinomycetes</taxon>
        <taxon>Kitasatosporales</taxon>
        <taxon>Streptomycetaceae</taxon>
        <taxon>Streptomyces</taxon>
    </lineage>
</organism>
<dbReference type="EMBL" id="JAURUD010000001">
    <property type="protein sequence ID" value="MDP9685521.1"/>
    <property type="molecule type" value="Genomic_DNA"/>
</dbReference>
<evidence type="ECO:0000256" key="1">
    <source>
        <dbReference type="SAM" id="MobiDB-lite"/>
    </source>
</evidence>
<gene>
    <name evidence="2" type="ORF">J2S47_006023</name>
</gene>
<comment type="caution">
    <text evidence="2">The sequence shown here is derived from an EMBL/GenBank/DDBJ whole genome shotgun (WGS) entry which is preliminary data.</text>
</comment>
<proteinExistence type="predicted"/>
<reference evidence="2 3" key="1">
    <citation type="submission" date="2023-07" db="EMBL/GenBank/DDBJ databases">
        <title>Sequencing the genomes of 1000 actinobacteria strains.</title>
        <authorList>
            <person name="Klenk H.-P."/>
        </authorList>
    </citation>
    <scope>NUCLEOTIDE SEQUENCE [LARGE SCALE GENOMIC DNA]</scope>
    <source>
        <strain evidence="2 3">DSM 40229</strain>
    </source>
</reference>
<feature type="compositionally biased region" description="Basic and acidic residues" evidence="1">
    <location>
        <begin position="9"/>
        <end position="33"/>
    </location>
</feature>
<feature type="region of interest" description="Disordered" evidence="1">
    <location>
        <begin position="1"/>
        <end position="79"/>
    </location>
</feature>
<evidence type="ECO:0000313" key="3">
    <source>
        <dbReference type="Proteomes" id="UP001231675"/>
    </source>
</evidence>
<keyword evidence="3" id="KW-1185">Reference proteome</keyword>
<dbReference type="GeneID" id="91555004"/>
<accession>A0ABT9LPQ7</accession>
<name>A0ABT9LPQ7_STRGD</name>